<keyword evidence="3" id="KW-0808">Transferase</keyword>
<dbReference type="Pfam" id="PF13302">
    <property type="entry name" value="Acetyltransf_3"/>
    <property type="match status" value="1"/>
</dbReference>
<dbReference type="AlphaFoldDB" id="A0A6N2SSV7"/>
<dbReference type="EMBL" id="JAWLRA010000012">
    <property type="protein sequence ID" value="MDW3126325.1"/>
    <property type="molecule type" value="Genomic_DNA"/>
</dbReference>
<dbReference type="EC" id="2.3.1.-" evidence="2"/>
<dbReference type="GO" id="GO:0016747">
    <property type="term" value="F:acyltransferase activity, transferring groups other than amino-acyl groups"/>
    <property type="evidence" value="ECO:0007669"/>
    <property type="project" value="InterPro"/>
</dbReference>
<dbReference type="SUPFAM" id="SSF55729">
    <property type="entry name" value="Acyl-CoA N-acyltransferases (Nat)"/>
    <property type="match status" value="1"/>
</dbReference>
<dbReference type="InterPro" id="IPR016181">
    <property type="entry name" value="Acyl_CoA_acyltransferase"/>
</dbReference>
<dbReference type="PANTHER" id="PTHR39173">
    <property type="entry name" value="ACETYLTRANSFERASE"/>
    <property type="match status" value="1"/>
</dbReference>
<dbReference type="Proteomes" id="UP001277803">
    <property type="component" value="Unassembled WGS sequence"/>
</dbReference>
<reference evidence="2" key="2">
    <citation type="submission" date="2023-10" db="EMBL/GenBank/DDBJ databases">
        <title>Rapid discrimination of Bifidobacterium longum Subspecies based on MALDI-TOF MS and Machine Learning.</title>
        <authorList>
            <person name="Chen J."/>
        </authorList>
    </citation>
    <scope>NUCLEOTIDE SEQUENCE</scope>
    <source>
        <strain evidence="2">YGMCC0039</strain>
    </source>
</reference>
<dbReference type="EMBL" id="CACRSV010000020">
    <property type="protein sequence ID" value="VYS95311.1"/>
    <property type="molecule type" value="Genomic_DNA"/>
</dbReference>
<evidence type="ECO:0000313" key="3">
    <source>
        <dbReference type="EMBL" id="VYS95311.1"/>
    </source>
</evidence>
<gene>
    <name evidence="3" type="ORF">BLLFYP82_01100</name>
    <name evidence="2" type="ORF">RS890_04235</name>
</gene>
<proteinExistence type="predicted"/>
<name>A0A6N2SSV7_BIFLN</name>
<dbReference type="InterPro" id="IPR000182">
    <property type="entry name" value="GNAT_dom"/>
</dbReference>
<reference evidence="3" key="1">
    <citation type="submission" date="2019-11" db="EMBL/GenBank/DDBJ databases">
        <authorList>
            <person name="Feng L."/>
        </authorList>
    </citation>
    <scope>NUCLEOTIDE SEQUENCE</scope>
    <source>
        <strain evidence="3">BlongumLFYP82</strain>
    </source>
</reference>
<dbReference type="Gene3D" id="3.40.630.30">
    <property type="match status" value="1"/>
</dbReference>
<dbReference type="RefSeq" id="WP_144169443.1">
    <property type="nucleotide sequence ID" value="NZ_CACRSV010000020.1"/>
</dbReference>
<sequence length="178" mass="19972">MRLIETWLADQERAFDLFAKFPAEETGFENPAAGMNRERFAAYVRGLRDESLGVGLPDGWVPATKYILVNDEGDYVGIFNLRHRLTDFLRNGPGHIGYGIAREYRGHGYATAGLKITLAKARELGIEEAHLSVHKTNPASLAVQQHCGARIDHEDKTEYYTRIATAGNRKRSARRGTR</sequence>
<keyword evidence="2" id="KW-0012">Acyltransferase</keyword>
<evidence type="ECO:0000313" key="2">
    <source>
        <dbReference type="EMBL" id="MDW3126325.1"/>
    </source>
</evidence>
<protein>
    <submittedName>
        <fullName evidence="3">Acetyltransferase (GNAT) family protein</fullName>
    </submittedName>
    <submittedName>
        <fullName evidence="2">GNAT family N-acetyltransferase</fullName>
        <ecNumber evidence="2">2.3.1.-</ecNumber>
    </submittedName>
</protein>
<accession>A0A6N2SSV7</accession>
<dbReference type="PANTHER" id="PTHR39173:SF1">
    <property type="entry name" value="ACETYLTRANSFERASE"/>
    <property type="match status" value="1"/>
</dbReference>
<dbReference type="CDD" id="cd04301">
    <property type="entry name" value="NAT_SF"/>
    <property type="match status" value="1"/>
</dbReference>
<dbReference type="PROSITE" id="PS51186">
    <property type="entry name" value="GNAT"/>
    <property type="match status" value="1"/>
</dbReference>
<evidence type="ECO:0000259" key="1">
    <source>
        <dbReference type="PROSITE" id="PS51186"/>
    </source>
</evidence>
<feature type="domain" description="N-acetyltransferase" evidence="1">
    <location>
        <begin position="1"/>
        <end position="172"/>
    </location>
</feature>
<organism evidence="3">
    <name type="scientific">Bifidobacterium longum</name>
    <dbReference type="NCBI Taxonomy" id="216816"/>
    <lineage>
        <taxon>Bacteria</taxon>
        <taxon>Bacillati</taxon>
        <taxon>Actinomycetota</taxon>
        <taxon>Actinomycetes</taxon>
        <taxon>Bifidobacteriales</taxon>
        <taxon>Bifidobacteriaceae</taxon>
        <taxon>Bifidobacterium</taxon>
    </lineage>
</organism>